<reference evidence="3" key="1">
    <citation type="submission" date="2021-01" db="EMBL/GenBank/DDBJ databases">
        <authorList>
            <person name="Corre E."/>
            <person name="Pelletier E."/>
            <person name="Niang G."/>
            <person name="Scheremetjew M."/>
            <person name="Finn R."/>
            <person name="Kale V."/>
            <person name="Holt S."/>
            <person name="Cochrane G."/>
            <person name="Meng A."/>
            <person name="Brown T."/>
            <person name="Cohen L."/>
        </authorList>
    </citation>
    <scope>NUCLEOTIDE SEQUENCE</scope>
    <source>
        <strain evidence="3">CCMP1756</strain>
    </source>
</reference>
<accession>A0A7S3ZZ93</accession>
<dbReference type="Gene3D" id="1.10.8.10">
    <property type="entry name" value="DNA helicase RuvA subunit, C-terminal domain"/>
    <property type="match status" value="1"/>
</dbReference>
<feature type="region of interest" description="Disordered" evidence="1">
    <location>
        <begin position="1"/>
        <end position="66"/>
    </location>
</feature>
<dbReference type="Proteomes" id="UP000789595">
    <property type="component" value="Unassembled WGS sequence"/>
</dbReference>
<dbReference type="Pfam" id="PF19026">
    <property type="entry name" value="UBA_HYPK"/>
    <property type="match status" value="1"/>
</dbReference>
<feature type="region of interest" description="Disordered" evidence="1">
    <location>
        <begin position="135"/>
        <end position="159"/>
    </location>
</feature>
<reference evidence="4" key="2">
    <citation type="submission" date="2021-11" db="EMBL/GenBank/DDBJ databases">
        <authorList>
            <consortium name="Genoscope - CEA"/>
            <person name="William W."/>
        </authorList>
    </citation>
    <scope>NUCLEOTIDE SEQUENCE</scope>
</reference>
<dbReference type="InterPro" id="IPR002715">
    <property type="entry name" value="Nas_poly-pep-assoc_cplx_dom"/>
</dbReference>
<dbReference type="OrthoDB" id="3169036at2759"/>
<protein>
    <recommendedName>
        <fullName evidence="2">NAC-A/B domain-containing protein</fullName>
    </recommendedName>
</protein>
<dbReference type="InterPro" id="IPR038187">
    <property type="entry name" value="NAC_A/B_dom_sf"/>
</dbReference>
<gene>
    <name evidence="3" type="ORF">PCAL00307_LOCUS13671</name>
    <name evidence="4" type="ORF">PECAL_4P07870</name>
</gene>
<dbReference type="PROSITE" id="PS51151">
    <property type="entry name" value="NAC_AB"/>
    <property type="match status" value="1"/>
</dbReference>
<dbReference type="FunFam" id="1.10.8.10:FF:000006">
    <property type="entry name" value="Putative nascent polypeptide-associated complex subunit alpha"/>
    <property type="match status" value="1"/>
</dbReference>
<evidence type="ECO:0000313" key="5">
    <source>
        <dbReference type="Proteomes" id="UP000789595"/>
    </source>
</evidence>
<dbReference type="CDD" id="cd14358">
    <property type="entry name" value="UBA_NAC_euk"/>
    <property type="match status" value="1"/>
</dbReference>
<dbReference type="EMBL" id="HBIW01015866">
    <property type="protein sequence ID" value="CAE0698235.1"/>
    <property type="molecule type" value="Transcribed_RNA"/>
</dbReference>
<dbReference type="Pfam" id="PF01849">
    <property type="entry name" value="NAC"/>
    <property type="match status" value="1"/>
</dbReference>
<dbReference type="InterPro" id="IPR016641">
    <property type="entry name" value="EGD2/NACA0like"/>
</dbReference>
<evidence type="ECO:0000313" key="3">
    <source>
        <dbReference type="EMBL" id="CAE0698235.1"/>
    </source>
</evidence>
<dbReference type="FunFam" id="2.20.70.30:FF:000002">
    <property type="entry name" value="Nascent polypeptide-associated complex (NAC), alpha subunit"/>
    <property type="match status" value="1"/>
</dbReference>
<dbReference type="EMBL" id="CAKKNE010000004">
    <property type="protein sequence ID" value="CAH0373579.1"/>
    <property type="molecule type" value="Genomic_DNA"/>
</dbReference>
<dbReference type="CDD" id="cd22054">
    <property type="entry name" value="NAC_NACA"/>
    <property type="match status" value="1"/>
</dbReference>
<evidence type="ECO:0000313" key="4">
    <source>
        <dbReference type="EMBL" id="CAH0373579.1"/>
    </source>
</evidence>
<evidence type="ECO:0000256" key="1">
    <source>
        <dbReference type="SAM" id="MobiDB-lite"/>
    </source>
</evidence>
<dbReference type="GO" id="GO:0005854">
    <property type="term" value="C:nascent polypeptide-associated complex"/>
    <property type="evidence" value="ECO:0007669"/>
    <property type="project" value="InterPro"/>
</dbReference>
<dbReference type="PANTHER" id="PTHR21713">
    <property type="entry name" value="NASCENT POLYPEPTIDE ASSOCIATED COMPLEX ALPHA SUBUNIT-RELATED"/>
    <property type="match status" value="1"/>
</dbReference>
<name>A0A7S3ZZ93_9STRA</name>
<proteinExistence type="predicted"/>
<keyword evidence="5" id="KW-1185">Reference proteome</keyword>
<feature type="compositionally biased region" description="Acidic residues" evidence="1">
    <location>
        <begin position="147"/>
        <end position="159"/>
    </location>
</feature>
<dbReference type="AlphaFoldDB" id="A0A7S3ZZ93"/>
<dbReference type="Gene3D" id="2.20.70.30">
    <property type="entry name" value="Nascent polypeptide-associated complex domain"/>
    <property type="match status" value="1"/>
</dbReference>
<dbReference type="SMART" id="SM01407">
    <property type="entry name" value="NAC"/>
    <property type="match status" value="1"/>
</dbReference>
<feature type="domain" description="NAC-A/B" evidence="2">
    <location>
        <begin position="53"/>
        <end position="118"/>
    </location>
</feature>
<organism evidence="3">
    <name type="scientific">Pelagomonas calceolata</name>
    <dbReference type="NCBI Taxonomy" id="35677"/>
    <lineage>
        <taxon>Eukaryota</taxon>
        <taxon>Sar</taxon>
        <taxon>Stramenopiles</taxon>
        <taxon>Ochrophyta</taxon>
        <taxon>Pelagophyceae</taxon>
        <taxon>Pelagomonadales</taxon>
        <taxon>Pelagomonadaceae</taxon>
        <taxon>Pelagomonas</taxon>
    </lineage>
</organism>
<sequence length="199" mass="20418">MAANVAAELDSDDDNSSGSSVGMPTLEDQEDAPPPAQPAAAAGGGDGGGAKQNRAEKKNRKAMQKLGMKAVPDVVRVTVKKSKNILFAIGHPDVFKSATSDTYVVFGEAKIEDLSAQAQQQAASQFQAAQASMGSGAAAAAAPPTIPEEDEGGDLDESGLEPKDVELVMSQASCSRSKAVKALRANDGDIVNAIMELTM</sequence>
<dbReference type="InterPro" id="IPR044034">
    <property type="entry name" value="NAC-like_UBA"/>
</dbReference>
<evidence type="ECO:0000259" key="2">
    <source>
        <dbReference type="PROSITE" id="PS51151"/>
    </source>
</evidence>